<evidence type="ECO:0000313" key="3">
    <source>
        <dbReference type="RefSeq" id="XP_001354660.3"/>
    </source>
</evidence>
<dbReference type="KEGG" id="dpo:4814820"/>
<gene>
    <name evidence="3" type="primary">LOC4814820</name>
</gene>
<reference evidence="3" key="1">
    <citation type="submission" date="2025-08" db="UniProtKB">
        <authorList>
            <consortium name="RefSeq"/>
        </authorList>
    </citation>
    <scope>IDENTIFICATION</scope>
    <source>
        <strain evidence="3">MV-25-SWS-2005</strain>
        <tissue evidence="3">Whole body</tissue>
    </source>
</reference>
<feature type="region of interest" description="Disordered" evidence="1">
    <location>
        <begin position="144"/>
        <end position="173"/>
    </location>
</feature>
<feature type="compositionally biased region" description="Basic residues" evidence="1">
    <location>
        <begin position="261"/>
        <end position="275"/>
    </location>
</feature>
<feature type="region of interest" description="Disordered" evidence="1">
    <location>
        <begin position="227"/>
        <end position="285"/>
    </location>
</feature>
<organism evidence="2 3">
    <name type="scientific">Drosophila pseudoobscura pseudoobscura</name>
    <name type="common">Fruit fly</name>
    <dbReference type="NCBI Taxonomy" id="46245"/>
    <lineage>
        <taxon>Eukaryota</taxon>
        <taxon>Metazoa</taxon>
        <taxon>Ecdysozoa</taxon>
        <taxon>Arthropoda</taxon>
        <taxon>Hexapoda</taxon>
        <taxon>Insecta</taxon>
        <taxon>Pterygota</taxon>
        <taxon>Neoptera</taxon>
        <taxon>Endopterygota</taxon>
        <taxon>Diptera</taxon>
        <taxon>Brachycera</taxon>
        <taxon>Muscomorpha</taxon>
        <taxon>Ephydroidea</taxon>
        <taxon>Drosophilidae</taxon>
        <taxon>Drosophila</taxon>
        <taxon>Sophophora</taxon>
    </lineage>
</organism>
<dbReference type="InParanoid" id="A0A6I8UFI4"/>
<dbReference type="Proteomes" id="UP000001819">
    <property type="component" value="Chromosome X"/>
</dbReference>
<proteinExistence type="predicted"/>
<sequence>MTTKNKKARTRKQSTDWMNHDFRQLIQWYISTHDLVIDTQSAQSNPPKMMYKIYILCLLATAMAAPSPVAEIPVEVELAVKQEAEPELDESRLAGIFVKDGNENGQLRFLASGLTSSSSTTGSTGFNSALNQYITNKQDMLEQLRPSSSGTGTTTGTGTSLVTGTSTSGTGSGLVTTTSNGAIYVNAGGSSSSASSGSSSTNAALNQAIYGASPIADLLPQIVAQGLSTRRRPGNNNIRRRVPNRRRVNKRRGSVNNNNLQRRRRRGNKRGKKKAQVMVVRPNRG</sequence>
<dbReference type="AlphaFoldDB" id="A0A6I8UFI4"/>
<protein>
    <submittedName>
        <fullName evidence="3">Period circadian protein</fullName>
    </submittedName>
</protein>
<feature type="compositionally biased region" description="Low complexity" evidence="1">
    <location>
        <begin position="147"/>
        <end position="173"/>
    </location>
</feature>
<name>A0A6I8UFI4_DROPS</name>
<keyword evidence="2" id="KW-1185">Reference proteome</keyword>
<feature type="compositionally biased region" description="Basic residues" evidence="1">
    <location>
        <begin position="229"/>
        <end position="253"/>
    </location>
</feature>
<accession>A0A6I8UFI4</accession>
<evidence type="ECO:0000313" key="2">
    <source>
        <dbReference type="Proteomes" id="UP000001819"/>
    </source>
</evidence>
<dbReference type="RefSeq" id="XP_001354660.3">
    <property type="nucleotide sequence ID" value="XM_001354624.3"/>
</dbReference>
<evidence type="ECO:0000256" key="1">
    <source>
        <dbReference type="SAM" id="MobiDB-lite"/>
    </source>
</evidence>